<evidence type="ECO:0000313" key="4">
    <source>
        <dbReference type="EMBL" id="PYC77739.1"/>
    </source>
</evidence>
<name>A0A2V4N4F6_9ACTN</name>
<dbReference type="RefSeq" id="WP_110670870.1">
    <property type="nucleotide sequence ID" value="NZ_PYBW01000056.1"/>
</dbReference>
<reference evidence="4 5" key="1">
    <citation type="submission" date="2018-03" db="EMBL/GenBank/DDBJ databases">
        <title>Bioinformatic expansion and discovery of thiopeptide antibiotics.</title>
        <authorList>
            <person name="Schwalen C.J."/>
            <person name="Hudson G.A."/>
            <person name="Mitchell D.A."/>
        </authorList>
    </citation>
    <scope>NUCLEOTIDE SEQUENCE [LARGE SCALE GENOMIC DNA]</scope>
    <source>
        <strain evidence="4 5">ATCC 21389</strain>
    </source>
</reference>
<dbReference type="OrthoDB" id="440986at2"/>
<dbReference type="PANTHER" id="PTHR43833">
    <property type="entry name" value="POTASSIUM CHANNEL PROTEIN 2-RELATED-RELATED"/>
    <property type="match status" value="1"/>
</dbReference>
<feature type="domain" description="RCK C-terminal" evidence="3">
    <location>
        <begin position="513"/>
        <end position="599"/>
    </location>
</feature>
<comment type="caution">
    <text evidence="4">The sequence shown here is derived from an EMBL/GenBank/DDBJ whole genome shotgun (WGS) entry which is preliminary data.</text>
</comment>
<dbReference type="GO" id="GO:0006813">
    <property type="term" value="P:potassium ion transport"/>
    <property type="evidence" value="ECO:0007669"/>
    <property type="project" value="InterPro"/>
</dbReference>
<dbReference type="InterPro" id="IPR050721">
    <property type="entry name" value="Trk_Ktr_HKT_K-transport"/>
</dbReference>
<dbReference type="InterPro" id="IPR006037">
    <property type="entry name" value="RCK_C"/>
</dbReference>
<feature type="domain" description="RCK N-terminal" evidence="2">
    <location>
        <begin position="373"/>
        <end position="492"/>
    </location>
</feature>
<organism evidence="4 5">
    <name type="scientific">Streptomyces tateyamensis</name>
    <dbReference type="NCBI Taxonomy" id="565073"/>
    <lineage>
        <taxon>Bacteria</taxon>
        <taxon>Bacillati</taxon>
        <taxon>Actinomycetota</taxon>
        <taxon>Actinomycetes</taxon>
        <taxon>Kitasatosporales</taxon>
        <taxon>Streptomycetaceae</taxon>
        <taxon>Streptomyces</taxon>
    </lineage>
</organism>
<dbReference type="GO" id="GO:0008324">
    <property type="term" value="F:monoatomic cation transmembrane transporter activity"/>
    <property type="evidence" value="ECO:0007669"/>
    <property type="project" value="InterPro"/>
</dbReference>
<keyword evidence="1" id="KW-1133">Transmembrane helix</keyword>
<evidence type="ECO:0000313" key="5">
    <source>
        <dbReference type="Proteomes" id="UP000248039"/>
    </source>
</evidence>
<evidence type="ECO:0000256" key="1">
    <source>
        <dbReference type="SAM" id="Phobius"/>
    </source>
</evidence>
<feature type="transmembrane region" description="Helical" evidence="1">
    <location>
        <begin position="277"/>
        <end position="296"/>
    </location>
</feature>
<dbReference type="PROSITE" id="PS51202">
    <property type="entry name" value="RCK_C"/>
    <property type="match status" value="1"/>
</dbReference>
<protein>
    <recommendedName>
        <fullName evidence="6">Potassium transporter TrkA</fullName>
    </recommendedName>
</protein>
<dbReference type="Pfam" id="PF02254">
    <property type="entry name" value="TrkA_N"/>
    <property type="match status" value="2"/>
</dbReference>
<evidence type="ECO:0000259" key="3">
    <source>
        <dbReference type="PROSITE" id="PS51202"/>
    </source>
</evidence>
<dbReference type="Gene3D" id="3.40.50.720">
    <property type="entry name" value="NAD(P)-binding Rossmann-like Domain"/>
    <property type="match status" value="2"/>
</dbReference>
<dbReference type="PANTHER" id="PTHR43833:SF11">
    <property type="entry name" value="VOLTAGE-GATED POTASSIUM CHANNEL KCH"/>
    <property type="match status" value="1"/>
</dbReference>
<dbReference type="SUPFAM" id="SSF51735">
    <property type="entry name" value="NAD(P)-binding Rossmann-fold domains"/>
    <property type="match status" value="2"/>
</dbReference>
<dbReference type="PROSITE" id="PS51201">
    <property type="entry name" value="RCK_N"/>
    <property type="match status" value="2"/>
</dbReference>
<accession>A0A2V4N4F6</accession>
<dbReference type="InterPro" id="IPR003148">
    <property type="entry name" value="RCK_N"/>
</dbReference>
<feature type="transmembrane region" description="Helical" evidence="1">
    <location>
        <begin position="333"/>
        <end position="358"/>
    </location>
</feature>
<dbReference type="Proteomes" id="UP000248039">
    <property type="component" value="Unassembled WGS sequence"/>
</dbReference>
<keyword evidence="1" id="KW-0472">Membrane</keyword>
<proteinExistence type="predicted"/>
<dbReference type="InterPro" id="IPR036291">
    <property type="entry name" value="NAD(P)-bd_dom_sf"/>
</dbReference>
<evidence type="ECO:0008006" key="6">
    <source>
        <dbReference type="Google" id="ProtNLM"/>
    </source>
</evidence>
<evidence type="ECO:0000259" key="2">
    <source>
        <dbReference type="PROSITE" id="PS51201"/>
    </source>
</evidence>
<gene>
    <name evidence="4" type="ORF">C7C46_17950</name>
</gene>
<dbReference type="AlphaFoldDB" id="A0A2V4N4F6"/>
<keyword evidence="5" id="KW-1185">Reference proteome</keyword>
<sequence length="608" mass="64713">MTEVVRGVLPVAEQPTTPFAEHYIVCGANALTHRLIVELTEHYKVPVVAVVPDRMHDHGPRIERLEGVAAVLESGKLTPEALAAAGVATARGLALVDGDDQSNIHAALTAQNLNPGIRIVLRMFNLRLGEQIQSLLANCTALSGSATAAPAFANAALERPNSVLVEDRYLYVAYDADPKANHLCVAASHIDPQDLSQLELLPKTEPAAAPYIRLAGRVDAPKRHPQEEEQPPLQDPGRIAVLQTLSTEPPVRVPLRSRLRYRFLDGLRFFTSARIRLLLCTAFAAVLSASVVIYHFNHSIGWTAYLTLLDMAGSAQPDQPGDPGGTGGAWQRVAQVVITFSGIAVVPVITAVAVDLLASGRRGLGRAPSAGLRGHVIVVGLGNVGTRVATLLHELGVPVAALSRDPQARGVEAVRALGIPVVVGDGPMADQLAKVRARHARAVVAVTSDDAVNLEAALEARALRPEVRMVVRLFDDDFAQHVYNALKQNVASRSVSYLAAPAFAAALMGREVLGTLSVQRHVLLIAELTATQGSALVGMSRNSIEELGGVRVLAVRENRPVSSYHWNYADRSRGLRTGDRVVVAATRSGLARLNSAAPEGRIPSQAVG</sequence>
<keyword evidence="1" id="KW-0812">Transmembrane</keyword>
<dbReference type="EMBL" id="PYBW01000056">
    <property type="protein sequence ID" value="PYC77739.1"/>
    <property type="molecule type" value="Genomic_DNA"/>
</dbReference>
<feature type="domain" description="RCK N-terminal" evidence="2">
    <location>
        <begin position="20"/>
        <end position="142"/>
    </location>
</feature>